<comment type="similarity">
    <text evidence="1">Belongs to the short-chain dehydrogenases/reductases (SDR) family.</text>
</comment>
<name>A0A1G7XU37_PSEOR</name>
<dbReference type="PRINTS" id="PR01397">
    <property type="entry name" value="DHBDHDRGNASE"/>
</dbReference>
<sequence length="161" mass="15839">MFGAGSRGGALTNGRAAALAYARAGAAVAVVDVDAEAAQCTVDGITAEGGSALALAADVTDEDSVAAVVDAAVEALGTPSVLHNNVGVTVLGAVDSLSTADWERGLALNATGAFLTCRNTLPHMAAGRGARGDRERVLAGRGAPHRLPLPGLHGGQGRSTS</sequence>
<dbReference type="Gene3D" id="3.40.50.720">
    <property type="entry name" value="NAD(P)-binding Rossmann-like Domain"/>
    <property type="match status" value="1"/>
</dbReference>
<feature type="region of interest" description="Disordered" evidence="3">
    <location>
        <begin position="140"/>
        <end position="161"/>
    </location>
</feature>
<proteinExistence type="inferred from homology"/>
<accession>A0A1G7XU37</accession>
<organism evidence="4 5">
    <name type="scientific">Pseudonocardia oroxyli</name>
    <dbReference type="NCBI Taxonomy" id="366584"/>
    <lineage>
        <taxon>Bacteria</taxon>
        <taxon>Bacillati</taxon>
        <taxon>Actinomycetota</taxon>
        <taxon>Actinomycetes</taxon>
        <taxon>Pseudonocardiales</taxon>
        <taxon>Pseudonocardiaceae</taxon>
        <taxon>Pseudonocardia</taxon>
    </lineage>
</organism>
<keyword evidence="5" id="KW-1185">Reference proteome</keyword>
<dbReference type="RefSeq" id="WP_245707703.1">
    <property type="nucleotide sequence ID" value="NZ_FNBE01000016.1"/>
</dbReference>
<dbReference type="EMBL" id="FNBE01000016">
    <property type="protein sequence ID" value="SDG87644.1"/>
    <property type="molecule type" value="Genomic_DNA"/>
</dbReference>
<dbReference type="CDD" id="cd05233">
    <property type="entry name" value="SDR_c"/>
    <property type="match status" value="1"/>
</dbReference>
<dbReference type="GO" id="GO:0019290">
    <property type="term" value="P:siderophore biosynthetic process"/>
    <property type="evidence" value="ECO:0007669"/>
    <property type="project" value="InterPro"/>
</dbReference>
<feature type="compositionally biased region" description="Gly residues" evidence="3">
    <location>
        <begin position="152"/>
        <end position="161"/>
    </location>
</feature>
<dbReference type="Pfam" id="PF00106">
    <property type="entry name" value="adh_short"/>
    <property type="match status" value="1"/>
</dbReference>
<dbReference type="PANTHER" id="PTHR43669">
    <property type="entry name" value="5-KETO-D-GLUCONATE 5-REDUCTASE"/>
    <property type="match status" value="1"/>
</dbReference>
<dbReference type="InterPro" id="IPR002347">
    <property type="entry name" value="SDR_fam"/>
</dbReference>
<keyword evidence="2" id="KW-0560">Oxidoreductase</keyword>
<evidence type="ECO:0000313" key="5">
    <source>
        <dbReference type="Proteomes" id="UP000198967"/>
    </source>
</evidence>
<dbReference type="InterPro" id="IPR003560">
    <property type="entry name" value="DHB_DH"/>
</dbReference>
<dbReference type="SUPFAM" id="SSF51735">
    <property type="entry name" value="NAD(P)-binding Rossmann-fold domains"/>
    <property type="match status" value="1"/>
</dbReference>
<evidence type="ECO:0000256" key="3">
    <source>
        <dbReference type="SAM" id="MobiDB-lite"/>
    </source>
</evidence>
<dbReference type="PANTHER" id="PTHR43669:SF14">
    <property type="entry name" value="OXIDOREDUCTASE"/>
    <property type="match status" value="1"/>
</dbReference>
<reference evidence="4 5" key="1">
    <citation type="submission" date="2016-10" db="EMBL/GenBank/DDBJ databases">
        <authorList>
            <person name="de Groot N.N."/>
        </authorList>
    </citation>
    <scope>NUCLEOTIDE SEQUENCE [LARGE SCALE GENOMIC DNA]</scope>
    <source>
        <strain evidence="4 5">CGMCC 4.3143</strain>
    </source>
</reference>
<dbReference type="Proteomes" id="UP000198967">
    <property type="component" value="Unassembled WGS sequence"/>
</dbReference>
<dbReference type="GO" id="GO:0008667">
    <property type="term" value="F:2,3-dihydro-2,3-dihydroxybenzoate dehydrogenase activity"/>
    <property type="evidence" value="ECO:0007669"/>
    <property type="project" value="InterPro"/>
</dbReference>
<evidence type="ECO:0000256" key="1">
    <source>
        <dbReference type="ARBA" id="ARBA00006484"/>
    </source>
</evidence>
<dbReference type="InterPro" id="IPR036291">
    <property type="entry name" value="NAD(P)-bd_dom_sf"/>
</dbReference>
<evidence type="ECO:0000313" key="4">
    <source>
        <dbReference type="EMBL" id="SDG87644.1"/>
    </source>
</evidence>
<gene>
    <name evidence="4" type="ORF">SAMN05216377_11688</name>
</gene>
<evidence type="ECO:0000256" key="2">
    <source>
        <dbReference type="ARBA" id="ARBA00023002"/>
    </source>
</evidence>
<dbReference type="STRING" id="366584.SAMN05216377_11688"/>
<dbReference type="AlphaFoldDB" id="A0A1G7XU37"/>
<protein>
    <submittedName>
        <fullName evidence="4">Short chain dehydrogenase</fullName>
    </submittedName>
</protein>